<dbReference type="STRING" id="503106.A0A218ZG27"/>
<dbReference type="InterPro" id="IPR024336">
    <property type="entry name" value="tRNA_splic_suSen54_N"/>
</dbReference>
<reference evidence="5 6" key="1">
    <citation type="submission" date="2017-04" db="EMBL/GenBank/DDBJ databases">
        <title>Draft genome sequence of Marssonina coronaria NL1: causal agent of apple blotch.</title>
        <authorList>
            <person name="Cheng Q."/>
        </authorList>
    </citation>
    <scope>NUCLEOTIDE SEQUENCE [LARGE SCALE GENOMIC DNA]</scope>
    <source>
        <strain evidence="5 6">NL1</strain>
    </source>
</reference>
<dbReference type="GO" id="GO:0000214">
    <property type="term" value="C:tRNA-intron endonuclease complex"/>
    <property type="evidence" value="ECO:0007669"/>
    <property type="project" value="TreeGrafter"/>
</dbReference>
<dbReference type="PANTHER" id="PTHR21027:SF1">
    <property type="entry name" value="TRNA-SPLICING ENDONUCLEASE SUBUNIT SEN54"/>
    <property type="match status" value="1"/>
</dbReference>
<evidence type="ECO:0000256" key="2">
    <source>
        <dbReference type="ARBA" id="ARBA00022694"/>
    </source>
</evidence>
<gene>
    <name evidence="5" type="ORF">B2J93_7063</name>
</gene>
<keyword evidence="6" id="KW-1185">Reference proteome</keyword>
<dbReference type="AlphaFoldDB" id="A0A218ZG27"/>
<dbReference type="EMBL" id="MZNU01000045">
    <property type="protein sequence ID" value="OWP06513.1"/>
    <property type="molecule type" value="Genomic_DNA"/>
</dbReference>
<dbReference type="Pfam" id="PF12928">
    <property type="entry name" value="tRNA_int_end_N2"/>
    <property type="match status" value="1"/>
</dbReference>
<dbReference type="FunCoup" id="A0A218ZG27">
    <property type="interactions" value="51"/>
</dbReference>
<comment type="caution">
    <text evidence="5">The sequence shown here is derived from an EMBL/GenBank/DDBJ whole genome shotgun (WGS) entry which is preliminary data.</text>
</comment>
<proteinExistence type="inferred from homology"/>
<dbReference type="InterPro" id="IPR024337">
    <property type="entry name" value="tRNA_splic_suSen54"/>
</dbReference>
<sequence length="551" mass="61608">MVDLEEDAALTPGYAHPTEDNDPSDETHDFRFLAFLNSKSGQLPKRGEKDFEPHGTKHQDGVLEASRQAMHDALNFTRIHQDKNHSRGFYYGEEGLSRDDVVGKDWTQGLDDDHVVVLESSKGPLFKCMGTHIKGKKNPSLWLLPEEALYLVERGSLDLWWPTRTSFNGTFEGLVEYEDDNSHGKIVGIGETKDEGIPMSLQAAYAMFIGNDGERGKISLERYTVYAHLKRMGYIVLRAPEWDPTKPGQRQSHEDIPSRDSSSVFNWLFGKFFAKKEFGHPACGPLVKPGMYRSYNSIYKQIALIPRHKPSAIPTDPAPPPEDPYRVVFWLWKASKIPTFAKSNPGKPDFRIAVVDARSNPIPSLTEVTSLLESTPWDPPAEKSPEFSGPGKLYQRLKNGWRNVILAIIDQGVISYLRLGEVAFGEESLYERFDHANAVQGGKRDRSSLHLPTSSIPFSSSTATSTLASGFGISNSNSNSNSISISISTSISTSISVKIHCRPPAPCITLRPFLSGTPRHGRSRFIKLWLAHQQKYGKHGDRYHEFGQLTP</sequence>
<protein>
    <recommendedName>
        <fullName evidence="4">tRNA-splicing endonuclease subunit Sen54 N-terminal domain-containing protein</fullName>
    </recommendedName>
</protein>
<name>A0A218ZG27_9HELO</name>
<dbReference type="GO" id="GO:0000379">
    <property type="term" value="P:tRNA-type intron splice site recognition and cleavage"/>
    <property type="evidence" value="ECO:0007669"/>
    <property type="project" value="TreeGrafter"/>
</dbReference>
<feature type="domain" description="tRNA-splicing endonuclease subunit Sen54 N-terminal" evidence="4">
    <location>
        <begin position="71"/>
        <end position="161"/>
    </location>
</feature>
<dbReference type="OrthoDB" id="408683at2759"/>
<evidence type="ECO:0000259" key="4">
    <source>
        <dbReference type="Pfam" id="PF12928"/>
    </source>
</evidence>
<accession>A0A218ZG27</accession>
<keyword evidence="2" id="KW-0819">tRNA processing</keyword>
<dbReference type="InParanoid" id="A0A218ZG27"/>
<evidence type="ECO:0000256" key="3">
    <source>
        <dbReference type="SAM" id="MobiDB-lite"/>
    </source>
</evidence>
<feature type="region of interest" description="Disordered" evidence="3">
    <location>
        <begin position="1"/>
        <end position="27"/>
    </location>
</feature>
<organism evidence="5 6">
    <name type="scientific">Diplocarpon coronariae</name>
    <dbReference type="NCBI Taxonomy" id="2795749"/>
    <lineage>
        <taxon>Eukaryota</taxon>
        <taxon>Fungi</taxon>
        <taxon>Dikarya</taxon>
        <taxon>Ascomycota</taxon>
        <taxon>Pezizomycotina</taxon>
        <taxon>Leotiomycetes</taxon>
        <taxon>Helotiales</taxon>
        <taxon>Drepanopezizaceae</taxon>
        <taxon>Diplocarpon</taxon>
    </lineage>
</organism>
<evidence type="ECO:0000313" key="6">
    <source>
        <dbReference type="Proteomes" id="UP000242519"/>
    </source>
</evidence>
<evidence type="ECO:0000256" key="1">
    <source>
        <dbReference type="ARBA" id="ARBA00005736"/>
    </source>
</evidence>
<dbReference type="PANTHER" id="PTHR21027">
    <property type="entry name" value="TRNA-SPLICING ENDONUCLEASE SUBUNIT SEN54"/>
    <property type="match status" value="1"/>
</dbReference>
<comment type="similarity">
    <text evidence="1">Belongs to the SEN54 family.</text>
</comment>
<evidence type="ECO:0000313" key="5">
    <source>
        <dbReference type="EMBL" id="OWP06513.1"/>
    </source>
</evidence>
<dbReference type="Proteomes" id="UP000242519">
    <property type="component" value="Unassembled WGS sequence"/>
</dbReference>